<dbReference type="AlphaFoldDB" id="A0A3Q8UA16"/>
<sequence>MPQISDLLWLQLFIYFNLILFIMMCLIYFTFLPKMNNNNNNNNNKNKFILKW</sequence>
<reference evidence="2" key="1">
    <citation type="journal article" date="2018" name="Mol. Phylogenet. Evol.">
        <title>Mitochondrial phylogenomics of the Hymenoptera.</title>
        <authorList>
            <person name="Tang P."/>
            <person name="Zhu J.C."/>
            <person name="Zheng B.Y."/>
            <person name="Wei S.J."/>
            <person name="Sharkey M."/>
            <person name="Chen X.X."/>
            <person name="Vogler A.P."/>
        </authorList>
    </citation>
    <scope>NUCLEOTIDE SEQUENCE</scope>
</reference>
<keyword evidence="2" id="KW-0496">Mitochondrion</keyword>
<evidence type="ECO:0000256" key="1">
    <source>
        <dbReference type="SAM" id="Phobius"/>
    </source>
</evidence>
<evidence type="ECO:0000313" key="2">
    <source>
        <dbReference type="EMBL" id="AZL93246.1"/>
    </source>
</evidence>
<accession>A0A3Q8UA16</accession>
<keyword evidence="1" id="KW-0812">Transmembrane</keyword>
<protein>
    <submittedName>
        <fullName evidence="2">ATP synthase F0 subunit 8</fullName>
    </submittedName>
</protein>
<feature type="transmembrane region" description="Helical" evidence="1">
    <location>
        <begin position="12"/>
        <end position="31"/>
    </location>
</feature>
<proteinExistence type="predicted"/>
<organism evidence="2">
    <name type="scientific">Gasteruption tournieri</name>
    <dbReference type="NCBI Taxonomy" id="1115612"/>
    <lineage>
        <taxon>Eukaryota</taxon>
        <taxon>Metazoa</taxon>
        <taxon>Ecdysozoa</taxon>
        <taxon>Arthropoda</taxon>
        <taxon>Hexapoda</taxon>
        <taxon>Insecta</taxon>
        <taxon>Pterygota</taxon>
        <taxon>Neoptera</taxon>
        <taxon>Endopterygota</taxon>
        <taxon>Hymenoptera</taxon>
        <taxon>Apocrita</taxon>
        <taxon>Evanioidea</taxon>
        <taxon>Gasteruptiidae</taxon>
        <taxon>Gasteruption</taxon>
    </lineage>
</organism>
<keyword evidence="1" id="KW-1133">Transmembrane helix</keyword>
<dbReference type="EMBL" id="MG923496">
    <property type="protein sequence ID" value="AZL93246.1"/>
    <property type="molecule type" value="Genomic_DNA"/>
</dbReference>
<gene>
    <name evidence="2" type="primary">atp8</name>
</gene>
<name>A0A3Q8UA16_9HYME</name>
<geneLocation type="mitochondrion" evidence="2"/>
<keyword evidence="1" id="KW-0472">Membrane</keyword>